<comment type="subunit">
    <text evidence="8">Homodimer.</text>
</comment>
<keyword evidence="7 8" id="KW-0411">Iron-sulfur</keyword>
<evidence type="ECO:0000256" key="5">
    <source>
        <dbReference type="ARBA" id="ARBA00022840"/>
    </source>
</evidence>
<keyword evidence="6 8" id="KW-0408">Iron</keyword>
<dbReference type="PANTHER" id="PTHR42961">
    <property type="entry name" value="IRON-SULFUR PROTEIN NUBPL"/>
    <property type="match status" value="1"/>
</dbReference>
<comment type="similarity">
    <text evidence="1">In the N-terminal section; belongs to the MIP18 family.</text>
</comment>
<evidence type="ECO:0000259" key="9">
    <source>
        <dbReference type="Pfam" id="PF01883"/>
    </source>
</evidence>
<dbReference type="Pfam" id="PF10609">
    <property type="entry name" value="ParA"/>
    <property type="match status" value="1"/>
</dbReference>
<keyword evidence="8" id="KW-0378">Hydrolase</keyword>
<dbReference type="GO" id="GO:0051539">
    <property type="term" value="F:4 iron, 4 sulfur cluster binding"/>
    <property type="evidence" value="ECO:0007669"/>
    <property type="project" value="TreeGrafter"/>
</dbReference>
<evidence type="ECO:0000256" key="7">
    <source>
        <dbReference type="ARBA" id="ARBA00023014"/>
    </source>
</evidence>
<evidence type="ECO:0000256" key="2">
    <source>
        <dbReference type="ARBA" id="ARBA00008205"/>
    </source>
</evidence>
<feature type="domain" description="MIP18 family-like" evidence="9">
    <location>
        <begin position="8"/>
        <end position="72"/>
    </location>
</feature>
<dbReference type="InterPro" id="IPR034904">
    <property type="entry name" value="FSCA_dom_sf"/>
</dbReference>
<keyword evidence="3 8" id="KW-0479">Metal-binding</keyword>
<gene>
    <name evidence="10" type="ORF">AMYX_21770</name>
</gene>
<dbReference type="FunFam" id="3.40.50.300:FF:001278">
    <property type="entry name" value="Iron-sulfur cluster carrier protein"/>
    <property type="match status" value="1"/>
</dbReference>
<dbReference type="PANTHER" id="PTHR42961:SF2">
    <property type="entry name" value="IRON-SULFUR PROTEIN NUBPL"/>
    <property type="match status" value="1"/>
</dbReference>
<dbReference type="InterPro" id="IPR044304">
    <property type="entry name" value="NUBPL-like"/>
</dbReference>
<dbReference type="InterPro" id="IPR019591">
    <property type="entry name" value="Mrp/NBP35_ATP-bd"/>
</dbReference>
<sequence length="361" mass="37718">MALDPKTALEALKKVQDPELRRDLVTLGMVKDLKIEGTAVSLQVELTTPACPLKDTIAKDVEAALRQVGATRVELSWGARVRSAPGVAEAALTPGVKNIVLVGAGKGGVGKSTVALNLAVSLARMGAQVGILDADIYGPSLPVMTGTTSRPNSKDGKRLEPIVAHGLKTMSIGYLIDPDQALVWRGPMVTGALLQLLRDVNWGELDYLVLDLPPGTGDVPLTLAQNVRAAGVVLVSTPQDVALADVIRAKLMFDKVSIPVLGIVENMSTFVCPHCRQETAIFDHGGVRAAADKLGMRFLGEIPLDLAVREGGDQGVPIAAGQPDGPQAKAFFAAAQQVAGAISVQNLKAPKLPVLGAQPRA</sequence>
<reference evidence="11" key="1">
    <citation type="journal article" date="2020" name="Appl. Environ. Microbiol.">
        <title>Diazotrophic Anaeromyxobacter Isolates from Soils.</title>
        <authorList>
            <person name="Masuda Y."/>
            <person name="Yamanaka H."/>
            <person name="Xu Z.X."/>
            <person name="Shiratori Y."/>
            <person name="Aono T."/>
            <person name="Amachi S."/>
            <person name="Senoo K."/>
            <person name="Itoh H."/>
        </authorList>
    </citation>
    <scope>NUCLEOTIDE SEQUENCE [LARGE SCALE GENOMIC DNA]</scope>
    <source>
        <strain evidence="11">R267</strain>
    </source>
</reference>
<dbReference type="GO" id="GO:0016226">
    <property type="term" value="P:iron-sulfur cluster assembly"/>
    <property type="evidence" value="ECO:0007669"/>
    <property type="project" value="InterPro"/>
</dbReference>
<evidence type="ECO:0000313" key="10">
    <source>
        <dbReference type="EMBL" id="GEJ57436.1"/>
    </source>
</evidence>
<comment type="caution">
    <text evidence="10">The sequence shown here is derived from an EMBL/GenBank/DDBJ whole genome shotgun (WGS) entry which is preliminary data.</text>
</comment>
<dbReference type="Proteomes" id="UP000503640">
    <property type="component" value="Unassembled WGS sequence"/>
</dbReference>
<keyword evidence="11" id="KW-1185">Reference proteome</keyword>
<keyword evidence="5 8" id="KW-0067">ATP-binding</keyword>
<comment type="function">
    <text evidence="8">Binds and transfers iron-sulfur (Fe-S) clusters to target apoproteins. Can hydrolyze ATP.</text>
</comment>
<keyword evidence="4 8" id="KW-0547">Nucleotide-binding</keyword>
<organism evidence="10 11">
    <name type="scientific">Anaeromyxobacter diazotrophicus</name>
    <dbReference type="NCBI Taxonomy" id="2590199"/>
    <lineage>
        <taxon>Bacteria</taxon>
        <taxon>Pseudomonadati</taxon>
        <taxon>Myxococcota</taxon>
        <taxon>Myxococcia</taxon>
        <taxon>Myxococcales</taxon>
        <taxon>Cystobacterineae</taxon>
        <taxon>Anaeromyxobacteraceae</taxon>
        <taxon>Anaeromyxobacter</taxon>
    </lineage>
</organism>
<dbReference type="Pfam" id="PF01883">
    <property type="entry name" value="FeS_assembly_P"/>
    <property type="match status" value="1"/>
</dbReference>
<proteinExistence type="inferred from homology"/>
<evidence type="ECO:0000256" key="4">
    <source>
        <dbReference type="ARBA" id="ARBA00022741"/>
    </source>
</evidence>
<dbReference type="InterPro" id="IPR027417">
    <property type="entry name" value="P-loop_NTPase"/>
</dbReference>
<name>A0A7I9VM05_9BACT</name>
<dbReference type="GO" id="GO:0140663">
    <property type="term" value="F:ATP-dependent FeS chaperone activity"/>
    <property type="evidence" value="ECO:0007669"/>
    <property type="project" value="InterPro"/>
</dbReference>
<comment type="similarity">
    <text evidence="8">Belongs to the Mrp/NBP35 ATP-binding proteins family.</text>
</comment>
<evidence type="ECO:0000256" key="1">
    <source>
        <dbReference type="ARBA" id="ARBA00007352"/>
    </source>
</evidence>
<dbReference type="GO" id="GO:0046872">
    <property type="term" value="F:metal ion binding"/>
    <property type="evidence" value="ECO:0007669"/>
    <property type="project" value="UniProtKB-KW"/>
</dbReference>
<comment type="similarity">
    <text evidence="2">In the C-terminal section; belongs to the Mrp/NBP35 ATP-binding proteins family.</text>
</comment>
<evidence type="ECO:0000256" key="8">
    <source>
        <dbReference type="HAMAP-Rule" id="MF_02040"/>
    </source>
</evidence>
<dbReference type="CDD" id="cd02037">
    <property type="entry name" value="Mrp_NBP35"/>
    <property type="match status" value="1"/>
</dbReference>
<dbReference type="SUPFAM" id="SSF117916">
    <property type="entry name" value="Fe-S cluster assembly (FSCA) domain-like"/>
    <property type="match status" value="1"/>
</dbReference>
<feature type="binding site" evidence="8">
    <location>
        <begin position="105"/>
        <end position="112"/>
    </location>
    <ligand>
        <name>ATP</name>
        <dbReference type="ChEBI" id="CHEBI:30616"/>
    </ligand>
</feature>
<dbReference type="InterPro" id="IPR002744">
    <property type="entry name" value="MIP18-like"/>
</dbReference>
<dbReference type="InterPro" id="IPR000808">
    <property type="entry name" value="Mrp-like_CS"/>
</dbReference>
<accession>A0A7I9VM05</accession>
<dbReference type="GO" id="GO:0016887">
    <property type="term" value="F:ATP hydrolysis activity"/>
    <property type="evidence" value="ECO:0007669"/>
    <property type="project" value="UniProtKB-UniRule"/>
</dbReference>
<dbReference type="AlphaFoldDB" id="A0A7I9VM05"/>
<dbReference type="HAMAP" id="MF_02040">
    <property type="entry name" value="Mrp_NBP35"/>
    <property type="match status" value="1"/>
</dbReference>
<dbReference type="SUPFAM" id="SSF52540">
    <property type="entry name" value="P-loop containing nucleoside triphosphate hydrolases"/>
    <property type="match status" value="1"/>
</dbReference>
<dbReference type="Gene3D" id="3.40.50.300">
    <property type="entry name" value="P-loop containing nucleotide triphosphate hydrolases"/>
    <property type="match status" value="1"/>
</dbReference>
<protein>
    <recommendedName>
        <fullName evidence="8">Iron-sulfur cluster carrier protein</fullName>
    </recommendedName>
</protein>
<dbReference type="GO" id="GO:0005524">
    <property type="term" value="F:ATP binding"/>
    <property type="evidence" value="ECO:0007669"/>
    <property type="project" value="UniProtKB-UniRule"/>
</dbReference>
<dbReference type="EMBL" id="BJTG01000004">
    <property type="protein sequence ID" value="GEJ57436.1"/>
    <property type="molecule type" value="Genomic_DNA"/>
</dbReference>
<dbReference type="Gene3D" id="3.30.300.130">
    <property type="entry name" value="Fe-S cluster assembly (FSCA)"/>
    <property type="match status" value="1"/>
</dbReference>
<dbReference type="RefSeq" id="WP_176064931.1">
    <property type="nucleotide sequence ID" value="NZ_BJTG01000004.1"/>
</dbReference>
<evidence type="ECO:0000256" key="3">
    <source>
        <dbReference type="ARBA" id="ARBA00022723"/>
    </source>
</evidence>
<dbReference type="PROSITE" id="PS01215">
    <property type="entry name" value="MRP"/>
    <property type="match status" value="1"/>
</dbReference>
<dbReference type="InterPro" id="IPR033756">
    <property type="entry name" value="YlxH/NBP35"/>
</dbReference>
<evidence type="ECO:0000313" key="11">
    <source>
        <dbReference type="Proteomes" id="UP000503640"/>
    </source>
</evidence>
<evidence type="ECO:0000256" key="6">
    <source>
        <dbReference type="ARBA" id="ARBA00023004"/>
    </source>
</evidence>